<organism evidence="2 3">
    <name type="scientific">Streptomyces cavernicola</name>
    <dbReference type="NCBI Taxonomy" id="3043613"/>
    <lineage>
        <taxon>Bacteria</taxon>
        <taxon>Bacillati</taxon>
        <taxon>Actinomycetota</taxon>
        <taxon>Actinomycetes</taxon>
        <taxon>Kitasatosporales</taxon>
        <taxon>Streptomycetaceae</taxon>
        <taxon>Streptomyces</taxon>
    </lineage>
</organism>
<name>A0ABT6S918_9ACTN</name>
<sequence length="91" mass="9006">MSGTSRPPRIEAYDNAAGTVQAARAASRSELSMLLQPSLKSKSKSLLRAVAVLAVVAALAVPVAVPALDGTPVARTAVVVGPGNGVVSGAD</sequence>
<keyword evidence="1" id="KW-1133">Transmembrane helix</keyword>
<proteinExistence type="predicted"/>
<gene>
    <name evidence="2" type="ORF">QIS96_12285</name>
</gene>
<comment type="caution">
    <text evidence="2">The sequence shown here is derived from an EMBL/GenBank/DDBJ whole genome shotgun (WGS) entry which is preliminary data.</text>
</comment>
<dbReference type="Proteomes" id="UP001223978">
    <property type="component" value="Unassembled WGS sequence"/>
</dbReference>
<dbReference type="EMBL" id="JASCIQ010000011">
    <property type="protein sequence ID" value="MDI3404593.1"/>
    <property type="molecule type" value="Genomic_DNA"/>
</dbReference>
<accession>A0ABT6S918</accession>
<evidence type="ECO:0000256" key="1">
    <source>
        <dbReference type="SAM" id="Phobius"/>
    </source>
</evidence>
<protein>
    <submittedName>
        <fullName evidence="2">Uncharacterized protein</fullName>
    </submittedName>
</protein>
<reference evidence="2 3" key="1">
    <citation type="submission" date="2023-05" db="EMBL/GenBank/DDBJ databases">
        <title>Draft genome sequence of Streptomyces sp. B-S-A6 isolated from a cave soil in Thailand.</title>
        <authorList>
            <person name="Chamroensaksri N."/>
            <person name="Muangham S."/>
        </authorList>
    </citation>
    <scope>NUCLEOTIDE SEQUENCE [LARGE SCALE GENOMIC DNA]</scope>
    <source>
        <strain evidence="2 3">B-S-A6</strain>
    </source>
</reference>
<dbReference type="RefSeq" id="WP_282542542.1">
    <property type="nucleotide sequence ID" value="NZ_JASCIQ010000011.1"/>
</dbReference>
<evidence type="ECO:0000313" key="3">
    <source>
        <dbReference type="Proteomes" id="UP001223978"/>
    </source>
</evidence>
<evidence type="ECO:0000313" key="2">
    <source>
        <dbReference type="EMBL" id="MDI3404593.1"/>
    </source>
</evidence>
<keyword evidence="1" id="KW-0472">Membrane</keyword>
<keyword evidence="1" id="KW-0812">Transmembrane</keyword>
<keyword evidence="3" id="KW-1185">Reference proteome</keyword>
<feature type="transmembrane region" description="Helical" evidence="1">
    <location>
        <begin position="46"/>
        <end position="65"/>
    </location>
</feature>